<dbReference type="AlphaFoldDB" id="A0AAP0DZM3"/>
<name>A0AAP0DZM3_9MAGN</name>
<protein>
    <submittedName>
        <fullName evidence="2">Uncharacterized protein</fullName>
    </submittedName>
</protein>
<feature type="region of interest" description="Disordered" evidence="1">
    <location>
        <begin position="165"/>
        <end position="193"/>
    </location>
</feature>
<dbReference type="Proteomes" id="UP001420932">
    <property type="component" value="Unassembled WGS sequence"/>
</dbReference>
<proteinExistence type="predicted"/>
<gene>
    <name evidence="2" type="ORF">Syun_031583</name>
</gene>
<feature type="region of interest" description="Disordered" evidence="1">
    <location>
        <begin position="265"/>
        <end position="288"/>
    </location>
</feature>
<organism evidence="2 3">
    <name type="scientific">Stephania yunnanensis</name>
    <dbReference type="NCBI Taxonomy" id="152371"/>
    <lineage>
        <taxon>Eukaryota</taxon>
        <taxon>Viridiplantae</taxon>
        <taxon>Streptophyta</taxon>
        <taxon>Embryophyta</taxon>
        <taxon>Tracheophyta</taxon>
        <taxon>Spermatophyta</taxon>
        <taxon>Magnoliopsida</taxon>
        <taxon>Ranunculales</taxon>
        <taxon>Menispermaceae</taxon>
        <taxon>Menispermoideae</taxon>
        <taxon>Cissampelideae</taxon>
        <taxon>Stephania</taxon>
    </lineage>
</organism>
<keyword evidence="3" id="KW-1185">Reference proteome</keyword>
<accession>A0AAP0DZM3</accession>
<reference evidence="2 3" key="1">
    <citation type="submission" date="2024-01" db="EMBL/GenBank/DDBJ databases">
        <title>Genome assemblies of Stephania.</title>
        <authorList>
            <person name="Yang L."/>
        </authorList>
    </citation>
    <scope>NUCLEOTIDE SEQUENCE [LARGE SCALE GENOMIC DNA]</scope>
    <source>
        <strain evidence="2">YNDBR</strain>
        <tissue evidence="2">Leaf</tissue>
    </source>
</reference>
<feature type="compositionally biased region" description="Basic residues" evidence="1">
    <location>
        <begin position="55"/>
        <end position="64"/>
    </location>
</feature>
<feature type="compositionally biased region" description="Basic and acidic residues" evidence="1">
    <location>
        <begin position="166"/>
        <end position="183"/>
    </location>
</feature>
<feature type="region of interest" description="Disordered" evidence="1">
    <location>
        <begin position="47"/>
        <end position="70"/>
    </location>
</feature>
<evidence type="ECO:0000313" key="3">
    <source>
        <dbReference type="Proteomes" id="UP001420932"/>
    </source>
</evidence>
<evidence type="ECO:0000256" key="1">
    <source>
        <dbReference type="SAM" id="MobiDB-lite"/>
    </source>
</evidence>
<evidence type="ECO:0000313" key="2">
    <source>
        <dbReference type="EMBL" id="KAK9082102.1"/>
    </source>
</evidence>
<sequence length="288" mass="33061">MKTEINFDDFIGDGDRVRMNELGLRASDLSNGRESTKHWMRSTRVRREGAAPAARRLRRRRRGRSSSGVSEVCRHAARDRGWRGGASAGLRRRDIDSGGVNGVEQLRGGALSDRSFIDEGCDSTRFDDARDSNEDSLCVLYNWLLDMTKTRLVDCVLTNTDEDLQSFDHDETQPPSEDQRNDNETQDELSSNEASFRRERLYVNKLNLILVQAKLQRRRQEMTQTTPDQPMDDEAVYCKVAGDYPKGCVYSLRSLWRKKRRYVDPDASTSQVQHDRFETSKLSNVKID</sequence>
<dbReference type="EMBL" id="JBBNAF010000039">
    <property type="protein sequence ID" value="KAK9082102.1"/>
    <property type="molecule type" value="Genomic_DNA"/>
</dbReference>
<comment type="caution">
    <text evidence="2">The sequence shown here is derived from an EMBL/GenBank/DDBJ whole genome shotgun (WGS) entry which is preliminary data.</text>
</comment>